<reference evidence="2" key="1">
    <citation type="journal article" date="2019" name="Int. J. Syst. Evol. Microbiol.">
        <title>The Global Catalogue of Microorganisms (GCM) 10K type strain sequencing project: providing services to taxonomists for standard genome sequencing and annotation.</title>
        <authorList>
            <consortium name="The Broad Institute Genomics Platform"/>
            <consortium name="The Broad Institute Genome Sequencing Center for Infectious Disease"/>
            <person name="Wu L."/>
            <person name="Ma J."/>
        </authorList>
    </citation>
    <scope>NUCLEOTIDE SEQUENCE [LARGE SCALE GENOMIC DNA]</scope>
    <source>
        <strain evidence="2">KLKA75</strain>
    </source>
</reference>
<dbReference type="EMBL" id="JBHSIT010000001">
    <property type="protein sequence ID" value="MFC4905740.1"/>
    <property type="molecule type" value="Genomic_DNA"/>
</dbReference>
<comment type="caution">
    <text evidence="1">The sequence shown here is derived from an EMBL/GenBank/DDBJ whole genome shotgun (WGS) entry which is preliminary data.</text>
</comment>
<evidence type="ECO:0000313" key="1">
    <source>
        <dbReference type="EMBL" id="MFC4905740.1"/>
    </source>
</evidence>
<organism evidence="1 2">
    <name type="scientific">Actinomadura gamaensis</name>
    <dbReference type="NCBI Taxonomy" id="1763541"/>
    <lineage>
        <taxon>Bacteria</taxon>
        <taxon>Bacillati</taxon>
        <taxon>Actinomycetota</taxon>
        <taxon>Actinomycetes</taxon>
        <taxon>Streptosporangiales</taxon>
        <taxon>Thermomonosporaceae</taxon>
        <taxon>Actinomadura</taxon>
    </lineage>
</organism>
<dbReference type="Proteomes" id="UP001595872">
    <property type="component" value="Unassembled WGS sequence"/>
</dbReference>
<protein>
    <recommendedName>
        <fullName evidence="3">Circularly permuted type 2 ATP-grasp protein</fullName>
    </recommendedName>
</protein>
<sequence>MSRQSLTEEYLRESAGKPLGELLGSLPSSEFLNALYQARYLSRPTFLDRDEQQLLAADLENFRSALLSLPDRLYGGDLAAFARAVGMSEVQVSAVLRSRGPAPTRVGRLDMYADATGLRVLEVNMGGSLGGLDNADMSRALLEHPVLASFAERRGLTYVDTMRELVDSVFAETGFAPGSRPVVAMCDWPASFDRLRSYMTHYCARWQELGLDAHPCHIGQLDVRDDGVWLGDRKVDVVYRMFLIEDLMESAEAPGLMNPVLDAAHRGQVKIFTPMDAEVFASKGALAMLSDERNRGLFSPAELASLDRILPWTRMVRPGKVTLESGERVELLDYALANQEHLALKPTQLHGGHGVVLGWLPEVSPEEWREQVTAAVDGPYVLQRRVVPVPELFHDEAGDLHPWIVAWGIFTVASGYGGGFTRATTVASGTQLINLANGANFGTVLHVASDAD</sequence>
<accession>A0ABV9TRA0</accession>
<name>A0ABV9TRA0_9ACTN</name>
<gene>
    <name evidence="1" type="ORF">ACFPCY_00275</name>
</gene>
<proteinExistence type="predicted"/>
<evidence type="ECO:0000313" key="2">
    <source>
        <dbReference type="Proteomes" id="UP001595872"/>
    </source>
</evidence>
<evidence type="ECO:0008006" key="3">
    <source>
        <dbReference type="Google" id="ProtNLM"/>
    </source>
</evidence>
<keyword evidence="2" id="KW-1185">Reference proteome</keyword>
<dbReference type="RefSeq" id="WP_378251483.1">
    <property type="nucleotide sequence ID" value="NZ_JBHSIT010000001.1"/>
</dbReference>
<dbReference type="SUPFAM" id="SSF56059">
    <property type="entry name" value="Glutathione synthetase ATP-binding domain-like"/>
    <property type="match status" value="1"/>
</dbReference>